<name>A0A3B1BRI7_9ZZZZ</name>
<accession>A0A3B1BRI7</accession>
<protein>
    <submittedName>
        <fullName evidence="1">Uncharacterized protein</fullName>
    </submittedName>
</protein>
<organism evidence="1">
    <name type="scientific">hydrothermal vent metagenome</name>
    <dbReference type="NCBI Taxonomy" id="652676"/>
    <lineage>
        <taxon>unclassified sequences</taxon>
        <taxon>metagenomes</taxon>
        <taxon>ecological metagenomes</taxon>
    </lineage>
</organism>
<evidence type="ECO:0000313" key="1">
    <source>
        <dbReference type="EMBL" id="VAX14464.1"/>
    </source>
</evidence>
<dbReference type="AlphaFoldDB" id="A0A3B1BRI7"/>
<reference evidence="1" key="1">
    <citation type="submission" date="2018-06" db="EMBL/GenBank/DDBJ databases">
        <authorList>
            <person name="Zhirakovskaya E."/>
        </authorList>
    </citation>
    <scope>NUCLEOTIDE SEQUENCE</scope>
</reference>
<sequence length="101" mass="11291">MRRLIIKIMVLFLLLSSLSWAAELDQSLAAFQQNHEINKHNSNSNIAHSPCDECCHGGAHFFGVFSEAIILPSILNDSYQSVSIKHRYFISQQPPTPPPTA</sequence>
<proteinExistence type="predicted"/>
<dbReference type="EMBL" id="UOFZ01000175">
    <property type="protein sequence ID" value="VAX14464.1"/>
    <property type="molecule type" value="Genomic_DNA"/>
</dbReference>
<gene>
    <name evidence="1" type="ORF">MNBD_GAMMA24-2303</name>
</gene>